<organism evidence="1">
    <name type="scientific">Arundo donax</name>
    <name type="common">Giant reed</name>
    <name type="synonym">Donax arundinaceus</name>
    <dbReference type="NCBI Taxonomy" id="35708"/>
    <lineage>
        <taxon>Eukaryota</taxon>
        <taxon>Viridiplantae</taxon>
        <taxon>Streptophyta</taxon>
        <taxon>Embryophyta</taxon>
        <taxon>Tracheophyta</taxon>
        <taxon>Spermatophyta</taxon>
        <taxon>Magnoliopsida</taxon>
        <taxon>Liliopsida</taxon>
        <taxon>Poales</taxon>
        <taxon>Poaceae</taxon>
        <taxon>PACMAD clade</taxon>
        <taxon>Arundinoideae</taxon>
        <taxon>Arundineae</taxon>
        <taxon>Arundo</taxon>
    </lineage>
</organism>
<accession>A0A0A8Y6Y9</accession>
<reference evidence="1" key="1">
    <citation type="submission" date="2014-09" db="EMBL/GenBank/DDBJ databases">
        <authorList>
            <person name="Magalhaes I.L.F."/>
            <person name="Oliveira U."/>
            <person name="Santos F.R."/>
            <person name="Vidigal T.H.D.A."/>
            <person name="Brescovit A.D."/>
            <person name="Santos A.J."/>
        </authorList>
    </citation>
    <scope>NUCLEOTIDE SEQUENCE</scope>
    <source>
        <tissue evidence="1">Shoot tissue taken approximately 20 cm above the soil surface</tissue>
    </source>
</reference>
<protein>
    <submittedName>
        <fullName evidence="1">Uncharacterized protein</fullName>
    </submittedName>
</protein>
<evidence type="ECO:0000313" key="1">
    <source>
        <dbReference type="EMBL" id="JAD21881.1"/>
    </source>
</evidence>
<proteinExistence type="predicted"/>
<name>A0A0A8Y6Y9_ARUDO</name>
<reference evidence="1" key="2">
    <citation type="journal article" date="2015" name="Data Brief">
        <title>Shoot transcriptome of the giant reed, Arundo donax.</title>
        <authorList>
            <person name="Barrero R.A."/>
            <person name="Guerrero F.D."/>
            <person name="Moolhuijzen P."/>
            <person name="Goolsby J.A."/>
            <person name="Tidwell J."/>
            <person name="Bellgard S.E."/>
            <person name="Bellgard M.I."/>
        </authorList>
    </citation>
    <scope>NUCLEOTIDE SEQUENCE</scope>
    <source>
        <tissue evidence="1">Shoot tissue taken approximately 20 cm above the soil surface</tissue>
    </source>
</reference>
<sequence length="10" mass="1105">MLLSFALSSH</sequence>
<dbReference type="EMBL" id="GBRH01276014">
    <property type="protein sequence ID" value="JAD21881.1"/>
    <property type="molecule type" value="Transcribed_RNA"/>
</dbReference>